<name>A0AAW0DL45_9AGAR</name>
<feature type="transmembrane region" description="Helical" evidence="1">
    <location>
        <begin position="87"/>
        <end position="108"/>
    </location>
</feature>
<evidence type="ECO:0000256" key="1">
    <source>
        <dbReference type="SAM" id="Phobius"/>
    </source>
</evidence>
<feature type="transmembrane region" description="Helical" evidence="1">
    <location>
        <begin position="157"/>
        <end position="182"/>
    </location>
</feature>
<protein>
    <recommendedName>
        <fullName evidence="2">DUF6534 domain-containing protein</fullName>
    </recommendedName>
</protein>
<evidence type="ECO:0000259" key="2">
    <source>
        <dbReference type="Pfam" id="PF20152"/>
    </source>
</evidence>
<feature type="transmembrane region" description="Helical" evidence="1">
    <location>
        <begin position="20"/>
        <end position="37"/>
    </location>
</feature>
<reference evidence="3 4" key="1">
    <citation type="submission" date="2024-01" db="EMBL/GenBank/DDBJ databases">
        <title>A draft genome for a cacao thread blight-causing isolate of Paramarasmius palmivorus.</title>
        <authorList>
            <person name="Baruah I.K."/>
            <person name="Bukari Y."/>
            <person name="Amoako-Attah I."/>
            <person name="Meinhardt L.W."/>
            <person name="Bailey B.A."/>
            <person name="Cohen S.P."/>
        </authorList>
    </citation>
    <scope>NUCLEOTIDE SEQUENCE [LARGE SCALE GENOMIC DNA]</scope>
    <source>
        <strain evidence="3 4">GH-12</strain>
    </source>
</reference>
<keyword evidence="1" id="KW-0812">Transmembrane</keyword>
<dbReference type="Pfam" id="PF20152">
    <property type="entry name" value="DUF6534"/>
    <property type="match status" value="1"/>
</dbReference>
<gene>
    <name evidence="3" type="ORF">VNI00_004278</name>
</gene>
<evidence type="ECO:0000313" key="3">
    <source>
        <dbReference type="EMBL" id="KAK7052958.1"/>
    </source>
</evidence>
<accession>A0AAW0DL45</accession>
<feature type="transmembrane region" description="Helical" evidence="1">
    <location>
        <begin position="49"/>
        <end position="67"/>
    </location>
</feature>
<dbReference type="AlphaFoldDB" id="A0AAW0DL45"/>
<evidence type="ECO:0000313" key="4">
    <source>
        <dbReference type="Proteomes" id="UP001383192"/>
    </source>
</evidence>
<dbReference type="EMBL" id="JAYKXP010000011">
    <property type="protein sequence ID" value="KAK7052958.1"/>
    <property type="molecule type" value="Genomic_DNA"/>
</dbReference>
<keyword evidence="1" id="KW-0472">Membrane</keyword>
<sequence>MSSAPPDLSNVTGPLLLGYLFNYGLYGVLAVQTYIYYTAFPNDRKVFQYLVYGIFLVETMQTIMITYDAFQQFAYGFANVEALDKIHLIWFDCCIVDGLVAFCVQVYFAYRIHLLSRSKALAGVVLFMALTQFAGATAAGILAKIANSFALLRERCFIAGCIWLGGSAAVDITIAVSMTYILSRYDTGFQETQDLVKRLIRLTMETGSLTAAVAIIDLALFLAFPAEDYHITPALALAKFYSNSLLVVFNSRVRIHGGRGSDSTADSKGAVAWSNRGQTSITGPAIRLDVQESVWTDPIPLERFGPALSQKSPRDSDQGV</sequence>
<organism evidence="3 4">
    <name type="scientific">Paramarasmius palmivorus</name>
    <dbReference type="NCBI Taxonomy" id="297713"/>
    <lineage>
        <taxon>Eukaryota</taxon>
        <taxon>Fungi</taxon>
        <taxon>Dikarya</taxon>
        <taxon>Basidiomycota</taxon>
        <taxon>Agaricomycotina</taxon>
        <taxon>Agaricomycetes</taxon>
        <taxon>Agaricomycetidae</taxon>
        <taxon>Agaricales</taxon>
        <taxon>Marasmiineae</taxon>
        <taxon>Marasmiaceae</taxon>
        <taxon>Paramarasmius</taxon>
    </lineage>
</organism>
<feature type="transmembrane region" description="Helical" evidence="1">
    <location>
        <begin position="120"/>
        <end position="145"/>
    </location>
</feature>
<keyword evidence="4" id="KW-1185">Reference proteome</keyword>
<dbReference type="Proteomes" id="UP001383192">
    <property type="component" value="Unassembled WGS sequence"/>
</dbReference>
<keyword evidence="1" id="KW-1133">Transmembrane helix</keyword>
<dbReference type="PANTHER" id="PTHR40465">
    <property type="entry name" value="CHROMOSOME 1, WHOLE GENOME SHOTGUN SEQUENCE"/>
    <property type="match status" value="1"/>
</dbReference>
<dbReference type="InterPro" id="IPR045339">
    <property type="entry name" value="DUF6534"/>
</dbReference>
<feature type="transmembrane region" description="Helical" evidence="1">
    <location>
        <begin position="230"/>
        <end position="249"/>
    </location>
</feature>
<feature type="transmembrane region" description="Helical" evidence="1">
    <location>
        <begin position="202"/>
        <end position="224"/>
    </location>
</feature>
<feature type="domain" description="DUF6534" evidence="2">
    <location>
        <begin position="167"/>
        <end position="253"/>
    </location>
</feature>
<proteinExistence type="predicted"/>
<comment type="caution">
    <text evidence="3">The sequence shown here is derived from an EMBL/GenBank/DDBJ whole genome shotgun (WGS) entry which is preliminary data.</text>
</comment>
<dbReference type="PANTHER" id="PTHR40465:SF1">
    <property type="entry name" value="DUF6534 DOMAIN-CONTAINING PROTEIN"/>
    <property type="match status" value="1"/>
</dbReference>